<dbReference type="GO" id="GO:0016787">
    <property type="term" value="F:hydrolase activity"/>
    <property type="evidence" value="ECO:0007669"/>
    <property type="project" value="UniProtKB-KW"/>
</dbReference>
<accession>A0A1T4WFJ4</accession>
<dbReference type="OrthoDB" id="9787933at2"/>
<keyword evidence="3" id="KW-0378">Hydrolase</keyword>
<dbReference type="AlphaFoldDB" id="A0A1T4WFJ4"/>
<dbReference type="InterPro" id="IPR050261">
    <property type="entry name" value="FrsA_esterase"/>
</dbReference>
<keyword evidence="1" id="KW-0732">Signal</keyword>
<organism evidence="3 4">
    <name type="scientific">Prosthecobacter debontii</name>
    <dbReference type="NCBI Taxonomy" id="48467"/>
    <lineage>
        <taxon>Bacteria</taxon>
        <taxon>Pseudomonadati</taxon>
        <taxon>Verrucomicrobiota</taxon>
        <taxon>Verrucomicrobiia</taxon>
        <taxon>Verrucomicrobiales</taxon>
        <taxon>Verrucomicrobiaceae</taxon>
        <taxon>Prosthecobacter</taxon>
    </lineage>
</organism>
<feature type="domain" description="Dienelactone hydrolase" evidence="2">
    <location>
        <begin position="50"/>
        <end position="227"/>
    </location>
</feature>
<gene>
    <name evidence="3" type="ORF">SAMN02745166_00020</name>
</gene>
<protein>
    <submittedName>
        <fullName evidence="3">Alpha/beta hydrolase family protein</fullName>
    </submittedName>
</protein>
<reference evidence="4" key="1">
    <citation type="submission" date="2017-02" db="EMBL/GenBank/DDBJ databases">
        <authorList>
            <person name="Varghese N."/>
            <person name="Submissions S."/>
        </authorList>
    </citation>
    <scope>NUCLEOTIDE SEQUENCE [LARGE SCALE GENOMIC DNA]</scope>
    <source>
        <strain evidence="4">ATCC 700200</strain>
    </source>
</reference>
<evidence type="ECO:0000313" key="4">
    <source>
        <dbReference type="Proteomes" id="UP000190774"/>
    </source>
</evidence>
<dbReference type="EMBL" id="FUYE01000001">
    <property type="protein sequence ID" value="SKA75421.1"/>
    <property type="molecule type" value="Genomic_DNA"/>
</dbReference>
<dbReference type="PANTHER" id="PTHR22946:SF0">
    <property type="entry name" value="DIENELACTONE HYDROLASE DOMAIN-CONTAINING PROTEIN"/>
    <property type="match status" value="1"/>
</dbReference>
<evidence type="ECO:0000259" key="2">
    <source>
        <dbReference type="Pfam" id="PF01738"/>
    </source>
</evidence>
<name>A0A1T4WFJ4_9BACT</name>
<dbReference type="SUPFAM" id="SSF53474">
    <property type="entry name" value="alpha/beta-Hydrolases"/>
    <property type="match status" value="1"/>
</dbReference>
<dbReference type="PANTHER" id="PTHR22946">
    <property type="entry name" value="DIENELACTONE HYDROLASE DOMAIN-CONTAINING PROTEIN-RELATED"/>
    <property type="match status" value="1"/>
</dbReference>
<dbReference type="Proteomes" id="UP000190774">
    <property type="component" value="Unassembled WGS sequence"/>
</dbReference>
<feature type="chain" id="PRO_5013363949" evidence="1">
    <location>
        <begin position="21"/>
        <end position="263"/>
    </location>
</feature>
<feature type="signal peptide" evidence="1">
    <location>
        <begin position="1"/>
        <end position="20"/>
    </location>
</feature>
<evidence type="ECO:0000313" key="3">
    <source>
        <dbReference type="EMBL" id="SKA75421.1"/>
    </source>
</evidence>
<dbReference type="Pfam" id="PF01738">
    <property type="entry name" value="DLH"/>
    <property type="match status" value="1"/>
</dbReference>
<dbReference type="STRING" id="48467.SAMN02745166_00020"/>
<dbReference type="InterPro" id="IPR002925">
    <property type="entry name" value="Dienelactn_hydro"/>
</dbReference>
<sequence length="263" mass="28622">MKRSHFLASLAVFLPCLLHAETPRATKPPEKFVLRGERWTCVVDGDEVSGILLKPAGKGPFPAVLISHGKGGSATSFGRQKAREMVAWGMVCIAPDYTHASSAMRGNPQSSSDQGASDKNIRRARACIQILQSLPEVDPQRISAYGHSVGGFVTIGLAALEPRLIKAAAITGSGLAPRDGYPAPSVEAAEKILTPFLMLHGMDDNVVRPEQSEMLKKVLDQQKVPNDRLVADGQGHPIDQTMRTEVFKLIRDWFTQHEVLKKP</sequence>
<keyword evidence="4" id="KW-1185">Reference proteome</keyword>
<dbReference type="Gene3D" id="3.40.50.1820">
    <property type="entry name" value="alpha/beta hydrolase"/>
    <property type="match status" value="1"/>
</dbReference>
<dbReference type="InterPro" id="IPR029058">
    <property type="entry name" value="AB_hydrolase_fold"/>
</dbReference>
<dbReference type="RefSeq" id="WP_078811264.1">
    <property type="nucleotide sequence ID" value="NZ_FUYE01000001.1"/>
</dbReference>
<proteinExistence type="predicted"/>
<evidence type="ECO:0000256" key="1">
    <source>
        <dbReference type="SAM" id="SignalP"/>
    </source>
</evidence>